<dbReference type="HOGENOM" id="CLU_060142_0_0_1"/>
<reference evidence="4" key="2">
    <citation type="submission" date="2015-01" db="EMBL/GenBank/DDBJ databases">
        <title>Evolutionary Origins and Diversification of the Mycorrhizal Mutualists.</title>
        <authorList>
            <consortium name="DOE Joint Genome Institute"/>
            <consortium name="Mycorrhizal Genomics Consortium"/>
            <person name="Kohler A."/>
            <person name="Kuo A."/>
            <person name="Nagy L.G."/>
            <person name="Floudas D."/>
            <person name="Copeland A."/>
            <person name="Barry K.W."/>
            <person name="Cichocki N."/>
            <person name="Veneault-Fourrey C."/>
            <person name="LaButti K."/>
            <person name="Lindquist E.A."/>
            <person name="Lipzen A."/>
            <person name="Lundell T."/>
            <person name="Morin E."/>
            <person name="Murat C."/>
            <person name="Riley R."/>
            <person name="Ohm R."/>
            <person name="Sun H."/>
            <person name="Tunlid A."/>
            <person name="Henrissat B."/>
            <person name="Grigoriev I.V."/>
            <person name="Hibbett D.S."/>
            <person name="Martin F."/>
        </authorList>
    </citation>
    <scope>NUCLEOTIDE SEQUENCE [LARGE SCALE GENOMIC DNA]</scope>
    <source>
        <strain evidence="4">F 1598</strain>
    </source>
</reference>
<feature type="transmembrane region" description="Helical" evidence="1">
    <location>
        <begin position="242"/>
        <end position="262"/>
    </location>
</feature>
<dbReference type="OrthoDB" id="3251949at2759"/>
<dbReference type="EMBL" id="KN832972">
    <property type="protein sequence ID" value="KIM91171.1"/>
    <property type="molecule type" value="Genomic_DNA"/>
</dbReference>
<dbReference type="InterPro" id="IPR045339">
    <property type="entry name" value="DUF6534"/>
</dbReference>
<feature type="transmembrane region" description="Helical" evidence="1">
    <location>
        <begin position="92"/>
        <end position="112"/>
    </location>
</feature>
<proteinExistence type="predicted"/>
<dbReference type="AlphaFoldDB" id="A0A0C3GKP0"/>
<gene>
    <name evidence="3" type="ORF">PILCRDRAFT_1365</name>
</gene>
<evidence type="ECO:0000313" key="4">
    <source>
        <dbReference type="Proteomes" id="UP000054166"/>
    </source>
</evidence>
<feature type="transmembrane region" description="Helical" evidence="1">
    <location>
        <begin position="170"/>
        <end position="194"/>
    </location>
</feature>
<name>A0A0C3GKP0_PILCF</name>
<feature type="domain" description="DUF6534" evidence="2">
    <location>
        <begin position="179"/>
        <end position="266"/>
    </location>
</feature>
<feature type="transmembrane region" description="Helical" evidence="1">
    <location>
        <begin position="20"/>
        <end position="41"/>
    </location>
</feature>
<feature type="transmembrane region" description="Helical" evidence="1">
    <location>
        <begin position="124"/>
        <end position="150"/>
    </location>
</feature>
<evidence type="ECO:0000256" key="1">
    <source>
        <dbReference type="SAM" id="Phobius"/>
    </source>
</evidence>
<dbReference type="InParanoid" id="A0A0C3GKP0"/>
<dbReference type="PANTHER" id="PTHR40465:SF1">
    <property type="entry name" value="DUF6534 DOMAIN-CONTAINING PROTEIN"/>
    <property type="match status" value="1"/>
</dbReference>
<dbReference type="Proteomes" id="UP000054166">
    <property type="component" value="Unassembled WGS sequence"/>
</dbReference>
<feature type="transmembrane region" description="Helical" evidence="1">
    <location>
        <begin position="206"/>
        <end position="230"/>
    </location>
</feature>
<keyword evidence="1" id="KW-0472">Membrane</keyword>
<reference evidence="3 4" key="1">
    <citation type="submission" date="2014-04" db="EMBL/GenBank/DDBJ databases">
        <authorList>
            <consortium name="DOE Joint Genome Institute"/>
            <person name="Kuo A."/>
            <person name="Tarkka M."/>
            <person name="Buscot F."/>
            <person name="Kohler A."/>
            <person name="Nagy L.G."/>
            <person name="Floudas D."/>
            <person name="Copeland A."/>
            <person name="Barry K.W."/>
            <person name="Cichocki N."/>
            <person name="Veneault-Fourrey C."/>
            <person name="LaButti K."/>
            <person name="Lindquist E.A."/>
            <person name="Lipzen A."/>
            <person name="Lundell T."/>
            <person name="Morin E."/>
            <person name="Murat C."/>
            <person name="Sun H."/>
            <person name="Tunlid A."/>
            <person name="Henrissat B."/>
            <person name="Grigoriev I.V."/>
            <person name="Hibbett D.S."/>
            <person name="Martin F."/>
            <person name="Nordberg H.P."/>
            <person name="Cantor M.N."/>
            <person name="Hua S.X."/>
        </authorList>
    </citation>
    <scope>NUCLEOTIDE SEQUENCE [LARGE SCALE GENOMIC DNA]</scope>
    <source>
        <strain evidence="3 4">F 1598</strain>
    </source>
</reference>
<keyword evidence="1" id="KW-1133">Transmembrane helix</keyword>
<keyword evidence="4" id="KW-1185">Reference proteome</keyword>
<evidence type="ECO:0000259" key="2">
    <source>
        <dbReference type="Pfam" id="PF20152"/>
    </source>
</evidence>
<accession>A0A0C3GKP0</accession>
<dbReference type="STRING" id="765440.A0A0C3GKP0"/>
<dbReference type="PANTHER" id="PTHR40465">
    <property type="entry name" value="CHROMOSOME 1, WHOLE GENOME SHOTGUN SEQUENCE"/>
    <property type="match status" value="1"/>
</dbReference>
<evidence type="ECO:0000313" key="3">
    <source>
        <dbReference type="EMBL" id="KIM91171.1"/>
    </source>
</evidence>
<sequence length="370" mass="41418">MSSGSSRVNSSDGLSVQVPIPTLVTGFVQCFLQGIVFVQASQYWETAWSDDSIWLRSYVVFVVLLSILQTILEDYKIWRVAILLTQWETSSLLWTECFLNGFIVTVCSAFLIRRCWKITKKNIWVLCSLAVFSVSLLVANILMAVAVQKISHMLATGQSVLKLIRSSSIIYIYWTYGTLALDITLTVIIIVFLWRSRTGLRSSDKVLLRVSAITWESALLPAISMLVAIGLYHNDPTADDQLVVLFFVLTGKLYTLGLLRTLNTRVKLRERMKSHDLGRTSLGNWRWEQGTTTITRLHSTQLPTTLGDSGRQRAVIPSIDVHSQMQQNCESTGFSDGMPFGSPHLDVRECGFGIRRAGSNICGEEGEAHD</sequence>
<organism evidence="3 4">
    <name type="scientific">Piloderma croceum (strain F 1598)</name>
    <dbReference type="NCBI Taxonomy" id="765440"/>
    <lineage>
        <taxon>Eukaryota</taxon>
        <taxon>Fungi</taxon>
        <taxon>Dikarya</taxon>
        <taxon>Basidiomycota</taxon>
        <taxon>Agaricomycotina</taxon>
        <taxon>Agaricomycetes</taxon>
        <taxon>Agaricomycetidae</taxon>
        <taxon>Atheliales</taxon>
        <taxon>Atheliaceae</taxon>
        <taxon>Piloderma</taxon>
    </lineage>
</organism>
<keyword evidence="1" id="KW-0812">Transmembrane</keyword>
<protein>
    <recommendedName>
        <fullName evidence="2">DUF6534 domain-containing protein</fullName>
    </recommendedName>
</protein>
<feature type="transmembrane region" description="Helical" evidence="1">
    <location>
        <begin position="53"/>
        <end position="72"/>
    </location>
</feature>
<dbReference type="Pfam" id="PF20152">
    <property type="entry name" value="DUF6534"/>
    <property type="match status" value="1"/>
</dbReference>